<name>A0A6H5HUG3_9HYME</name>
<protein>
    <submittedName>
        <fullName evidence="1">Uncharacterized protein</fullName>
    </submittedName>
</protein>
<evidence type="ECO:0000313" key="2">
    <source>
        <dbReference type="Proteomes" id="UP000479190"/>
    </source>
</evidence>
<accession>A0A6H5HUG3</accession>
<evidence type="ECO:0000313" key="1">
    <source>
        <dbReference type="EMBL" id="CAB0028501.1"/>
    </source>
</evidence>
<sequence length="200" mass="21755">MADVRGQSSERYSTDRLARRLLAAMCQRRITRPIVVLREGGRRLDPGPHFRFGGMALLWIHRRGAHVAGCHRAGGHRAGGSSRSGDGRTAGHGLLATTELSASRTAGGLLLRGYARHVLESLETRGALTRCRQRSKLLTARESLQPGDYGAAEGRSVQLHRHGHCTRVVQVVHPGSDGLVRVATDQDGLVQLFKLDQSSM</sequence>
<organism evidence="1 2">
    <name type="scientific">Trichogramma brassicae</name>
    <dbReference type="NCBI Taxonomy" id="86971"/>
    <lineage>
        <taxon>Eukaryota</taxon>
        <taxon>Metazoa</taxon>
        <taxon>Ecdysozoa</taxon>
        <taxon>Arthropoda</taxon>
        <taxon>Hexapoda</taxon>
        <taxon>Insecta</taxon>
        <taxon>Pterygota</taxon>
        <taxon>Neoptera</taxon>
        <taxon>Endopterygota</taxon>
        <taxon>Hymenoptera</taxon>
        <taxon>Apocrita</taxon>
        <taxon>Proctotrupomorpha</taxon>
        <taxon>Chalcidoidea</taxon>
        <taxon>Trichogrammatidae</taxon>
        <taxon>Trichogramma</taxon>
    </lineage>
</organism>
<dbReference type="AlphaFoldDB" id="A0A6H5HUG3"/>
<reference evidence="1 2" key="1">
    <citation type="submission" date="2020-02" db="EMBL/GenBank/DDBJ databases">
        <authorList>
            <person name="Ferguson B K."/>
        </authorList>
    </citation>
    <scope>NUCLEOTIDE SEQUENCE [LARGE SCALE GENOMIC DNA]</scope>
</reference>
<proteinExistence type="predicted"/>
<keyword evidence="2" id="KW-1185">Reference proteome</keyword>
<gene>
    <name evidence="1" type="ORF">TBRA_LOCUS661</name>
</gene>
<dbReference type="Proteomes" id="UP000479190">
    <property type="component" value="Unassembled WGS sequence"/>
</dbReference>
<dbReference type="EMBL" id="CADCXV010000156">
    <property type="protein sequence ID" value="CAB0028501.1"/>
    <property type="molecule type" value="Genomic_DNA"/>
</dbReference>